<evidence type="ECO:0000259" key="2">
    <source>
        <dbReference type="Pfam" id="PF20178"/>
    </source>
</evidence>
<dbReference type="Pfam" id="PF20178">
    <property type="entry name" value="ToxA_N"/>
    <property type="match status" value="1"/>
</dbReference>
<evidence type="ECO:0000313" key="3">
    <source>
        <dbReference type="EMBL" id="MCF5653637.1"/>
    </source>
</evidence>
<accession>A0AAP2RXN9</accession>
<dbReference type="Proteomes" id="UP000814126">
    <property type="component" value="Unassembled WGS sequence"/>
</dbReference>
<dbReference type="EMBL" id="WJZX01000002">
    <property type="protein sequence ID" value="MCF5653637.1"/>
    <property type="molecule type" value="Genomic_DNA"/>
</dbReference>
<reference evidence="3" key="1">
    <citation type="submission" date="2019-11" db="EMBL/GenBank/DDBJ databases">
        <title>Epiphytic Pseudomonas syringae from cherry orchards.</title>
        <authorList>
            <person name="Hulin M.T."/>
        </authorList>
    </citation>
    <scope>NUCLEOTIDE SEQUENCE</scope>
    <source>
        <strain evidence="3">PA-2-1F</strain>
    </source>
</reference>
<dbReference type="RefSeq" id="WP_236324624.1">
    <property type="nucleotide sequence ID" value="NZ_WJZX01000002.1"/>
</dbReference>
<evidence type="ECO:0000313" key="4">
    <source>
        <dbReference type="Proteomes" id="UP000814126"/>
    </source>
</evidence>
<organism evidence="3 4">
    <name type="scientific">Pseudomonas poae</name>
    <dbReference type="NCBI Taxonomy" id="200451"/>
    <lineage>
        <taxon>Bacteria</taxon>
        <taxon>Pseudomonadati</taxon>
        <taxon>Pseudomonadota</taxon>
        <taxon>Gammaproteobacteria</taxon>
        <taxon>Pseudomonadales</taxon>
        <taxon>Pseudomonadaceae</taxon>
        <taxon>Pseudomonas</taxon>
    </lineage>
</organism>
<name>A0AAP2RXN9_9PSED</name>
<dbReference type="InterPro" id="IPR046673">
    <property type="entry name" value="ToxA_N"/>
</dbReference>
<sequence length="1527" mass="170227">MASTLTPRPALLTDNNELLTQLIIGPSLREVASATLKTALHELYPTLNLNPNLAIVRTPRWSVQDGELIPEKAFGETLTGALTRSAFAQAPVTYLDNEHYLVSLSGSDREAHLPVKIDAIGRLINELAPLLRVAFQEQQVDFWNQSAGTHGTRWRVLAKTLRDIWNVQEMDDWDTDDCAVARLVYHYPDYAERLPHDKYATRTYLVDIDRQDGSSVQHISLLSTAVLVARHGQKTILLTYSINAGYKKFASLEAFGKTLASYQGTADAQLHWRLLEPDGNFFEYQACSLIGLQLEAIGDIDFFSTRTPTLLPTHELNTPAPGAVIKPSRIDEIRSALPDWLLNASQTDQTAYARYMMNLGTLSVQNEGKTFTDELPSITDFARQALLTELLKDHPEAAHLNLDNIEITVTSQVVWGTIAIPGATQTETFKLIELALQNLAELPLGNKTLSYRNGKAAPAWMTVAYLEQLIAQADIGHHYPEQVNTRLLKDPAQTQRRQRLYTEQLRLQLPLLALQYKIRQEFDLDELGYRYVCAVMLEDATQRKVNGYAVVIRPMALRPTRRLGGAADRVENMFIIGPQDPKNGPCLLYRPLAGAPLMQFPSPTNLLYAIKQDTELRQSVLAWLADDVRNDYTQFVFPGSVPSPWVLPELLSAPVSSWVMSGPVELDTQLLDSDVFTALYTANARALVTLADRQSVSNAEARWESFKHAGWVLLNAALPFMGRTAGAAAWVWQLLDDVQQGIDAEESGDTSKGVGAAVDFFLTLGMALALHVSEQHRPTVALEKAPAPKAPLPAKLSIIQKPTLDIAHLTATHDMSVHFSGALTRSRLNLAATLDSFSLSKPEGLGEQTTTPGAHLHLYPKGSKWYAPVAHRWFEVTLDENDAVLIIDPKNPDLLGPSLVNNRLGQWFIDTRLRLRGGGLRSRRQKGQRLRPPKIRELREQLDAFDTQLEQRRKQLVDLQEAIEKADPADRAQARSTYLTNVTTRLEELDLPISQLKSLNILDTVPTYQQAMLGYLGDQIILARSATAEQMTHLEEDLLNVSDYLDLEDVPVPRTAIEDCRRVDASTQALIDRLNYLEAHFKDARALGAEGVLFADQQASLLPKLAVDDLKAFRITLARFLCLNEGAAADARLTLSQMVDRADLAIQSLCEASQPNNPATLDEQIQLFDSLVEQFAGLDQSMADLPADFPQAVHRPALETLQQLTEQFSQRATKRLTSLLRERKALESMTAGPSRPVPKPRTRVIKTRFKGVVVGEERPSNSGEPTPLVEVKQPLTGKVIALFHEKDGVWVERRRVSPQPARGKARDVAASITDAQALLDDVERFIERTKGLAGEARRLPVEIEERFHRKADELEQASRDIDSALTASNQTESSSSSAALTNRNLDSAVKRLYAEGRRVKLDMLKQRPPTAAHVELLYREKEITIKPLPGARSKLAGRHKGYLKEYEILDTQSANALWYAHFHYKDLVSPEETYTAAHLKTKAQRRLGGKYQPTGRGDERDNIAVYRSEISPQLARSLFFNPPPAGV</sequence>
<proteinExistence type="predicted"/>
<feature type="domain" description="Dermonecrotic toxin N-terminal" evidence="2">
    <location>
        <begin position="373"/>
        <end position="620"/>
    </location>
</feature>
<feature type="coiled-coil region" evidence="1">
    <location>
        <begin position="935"/>
        <end position="962"/>
    </location>
</feature>
<comment type="caution">
    <text evidence="3">The sequence shown here is derived from an EMBL/GenBank/DDBJ whole genome shotgun (WGS) entry which is preliminary data.</text>
</comment>
<gene>
    <name evidence="3" type="ORF">GIV46_01255</name>
</gene>
<evidence type="ECO:0000256" key="1">
    <source>
        <dbReference type="SAM" id="Coils"/>
    </source>
</evidence>
<protein>
    <recommendedName>
        <fullName evidence="2">Dermonecrotic toxin N-terminal domain-containing protein</fullName>
    </recommendedName>
</protein>
<keyword evidence="1" id="KW-0175">Coiled coil</keyword>